<dbReference type="GO" id="GO:0003735">
    <property type="term" value="F:structural constituent of ribosome"/>
    <property type="evidence" value="ECO:0007669"/>
    <property type="project" value="InterPro"/>
</dbReference>
<organism evidence="5 7">
    <name type="scientific">Tieghemiomyces parasiticus</name>
    <dbReference type="NCBI Taxonomy" id="78921"/>
    <lineage>
        <taxon>Eukaryota</taxon>
        <taxon>Fungi</taxon>
        <taxon>Fungi incertae sedis</taxon>
        <taxon>Zoopagomycota</taxon>
        <taxon>Kickxellomycotina</taxon>
        <taxon>Dimargaritomycetes</taxon>
        <taxon>Dimargaritales</taxon>
        <taxon>Dimargaritaceae</taxon>
        <taxon>Tieghemiomyces</taxon>
    </lineage>
</organism>
<evidence type="ECO:0000313" key="7">
    <source>
        <dbReference type="Proteomes" id="UP001150569"/>
    </source>
</evidence>
<dbReference type="EMBL" id="JANBPT010000058">
    <property type="protein sequence ID" value="KAJ1928808.1"/>
    <property type="molecule type" value="Genomic_DNA"/>
</dbReference>
<sequence length="126" mass="13679">MSSDLVWLAVRDNNAFKFKNHGVTFSREAGNLRNIPSPRYSGLTGAPTVFIESAGEQGYNVIVPKSNVHERSVQRTETIQVAKGSSPAETVQAVQKVLESHKIRPDLHSAALARITALAQADARQA</sequence>
<name>A0A9W8A8P7_9FUNG</name>
<dbReference type="InterPro" id="IPR029004">
    <property type="entry name" value="Ribosomal_eL28/Mak16"/>
</dbReference>
<dbReference type="PANTHER" id="PTHR10544">
    <property type="entry name" value="60S RIBOSOMAL PROTEIN L28"/>
    <property type="match status" value="1"/>
</dbReference>
<evidence type="ECO:0000313" key="6">
    <source>
        <dbReference type="EMBL" id="KAJ1928808.1"/>
    </source>
</evidence>
<feature type="domain" description="Ribosomal eL28/Mak16" evidence="4">
    <location>
        <begin position="5"/>
        <end position="120"/>
    </location>
</feature>
<proteinExistence type="inferred from homology"/>
<protein>
    <recommendedName>
        <fullName evidence="4">Ribosomal eL28/Mak16 domain-containing protein</fullName>
    </recommendedName>
</protein>
<keyword evidence="2" id="KW-0689">Ribosomal protein</keyword>
<reference evidence="5" key="1">
    <citation type="submission" date="2022-07" db="EMBL/GenBank/DDBJ databases">
        <title>Phylogenomic reconstructions and comparative analyses of Kickxellomycotina fungi.</title>
        <authorList>
            <person name="Reynolds N.K."/>
            <person name="Stajich J.E."/>
            <person name="Barry K."/>
            <person name="Grigoriev I.V."/>
            <person name="Crous P."/>
            <person name="Smith M.E."/>
        </authorList>
    </citation>
    <scope>NUCLEOTIDE SEQUENCE</scope>
    <source>
        <strain evidence="5">RSA 861</strain>
    </source>
</reference>
<accession>A0A9W8A8P7</accession>
<dbReference type="OrthoDB" id="338850at2759"/>
<keyword evidence="3" id="KW-0687">Ribonucleoprotein</keyword>
<keyword evidence="7" id="KW-1185">Reference proteome</keyword>
<dbReference type="Gene3D" id="3.30.390.110">
    <property type="match status" value="1"/>
</dbReference>
<dbReference type="Proteomes" id="UP001150569">
    <property type="component" value="Unassembled WGS sequence"/>
</dbReference>
<evidence type="ECO:0000256" key="3">
    <source>
        <dbReference type="ARBA" id="ARBA00023274"/>
    </source>
</evidence>
<dbReference type="GO" id="GO:0006412">
    <property type="term" value="P:translation"/>
    <property type="evidence" value="ECO:0007669"/>
    <property type="project" value="InterPro"/>
</dbReference>
<dbReference type="Pfam" id="PF01778">
    <property type="entry name" value="Ribosomal_L28e"/>
    <property type="match status" value="1"/>
</dbReference>
<evidence type="ECO:0000256" key="2">
    <source>
        <dbReference type="ARBA" id="ARBA00022980"/>
    </source>
</evidence>
<comment type="caution">
    <text evidence="5">The sequence shown here is derived from an EMBL/GenBank/DDBJ whole genome shotgun (WGS) entry which is preliminary data.</text>
</comment>
<dbReference type="EMBL" id="JANBPT010000202">
    <property type="protein sequence ID" value="KAJ1925905.1"/>
    <property type="molecule type" value="Genomic_DNA"/>
</dbReference>
<dbReference type="GO" id="GO:0005840">
    <property type="term" value="C:ribosome"/>
    <property type="evidence" value="ECO:0007669"/>
    <property type="project" value="UniProtKB-KW"/>
</dbReference>
<evidence type="ECO:0000256" key="1">
    <source>
        <dbReference type="ARBA" id="ARBA00007926"/>
    </source>
</evidence>
<evidence type="ECO:0000313" key="5">
    <source>
        <dbReference type="EMBL" id="KAJ1925905.1"/>
    </source>
</evidence>
<dbReference type="GO" id="GO:1990904">
    <property type="term" value="C:ribonucleoprotein complex"/>
    <property type="evidence" value="ECO:0007669"/>
    <property type="project" value="UniProtKB-KW"/>
</dbReference>
<evidence type="ECO:0000259" key="4">
    <source>
        <dbReference type="Pfam" id="PF01778"/>
    </source>
</evidence>
<comment type="similarity">
    <text evidence="1">Belongs to the eukaryotic ribosomal protein eL28 family.</text>
</comment>
<gene>
    <name evidence="6" type="ORF">IWQ60_001711</name>
    <name evidence="5" type="ORF">IWQ60_004278</name>
</gene>
<dbReference type="InterPro" id="IPR002672">
    <property type="entry name" value="Ribosomal_eL28"/>
</dbReference>
<dbReference type="AlphaFoldDB" id="A0A9W8A8P7"/>